<dbReference type="SMART" id="SM00408">
    <property type="entry name" value="IGc2"/>
    <property type="match status" value="2"/>
</dbReference>
<evidence type="ECO:0000256" key="4">
    <source>
        <dbReference type="SAM" id="MobiDB-lite"/>
    </source>
</evidence>
<gene>
    <name evidence="7" type="ORF">Q5P01_026079</name>
</gene>
<feature type="transmembrane region" description="Helical" evidence="5">
    <location>
        <begin position="586"/>
        <end position="607"/>
    </location>
</feature>
<dbReference type="InterPro" id="IPR003599">
    <property type="entry name" value="Ig_sub"/>
</dbReference>
<dbReference type="Proteomes" id="UP001187415">
    <property type="component" value="Unassembled WGS sequence"/>
</dbReference>
<keyword evidence="5" id="KW-0472">Membrane</keyword>
<dbReference type="PANTHER" id="PTHR11481:SF125">
    <property type="entry name" value="PLATELET ENDOTHELIAL CELL ADHESION MOLECULE-LIKE ISOFORM X1"/>
    <property type="match status" value="1"/>
</dbReference>
<dbReference type="Gene3D" id="2.60.40.10">
    <property type="entry name" value="Immunoglobulins"/>
    <property type="match status" value="4"/>
</dbReference>
<proteinExistence type="predicted"/>
<keyword evidence="5" id="KW-1133">Transmembrane helix</keyword>
<evidence type="ECO:0000256" key="5">
    <source>
        <dbReference type="SAM" id="Phobius"/>
    </source>
</evidence>
<dbReference type="PROSITE" id="PS50835">
    <property type="entry name" value="IG_LIKE"/>
    <property type="match status" value="3"/>
</dbReference>
<feature type="region of interest" description="Disordered" evidence="4">
    <location>
        <begin position="767"/>
        <end position="790"/>
    </location>
</feature>
<keyword evidence="2" id="KW-1015">Disulfide bond</keyword>
<evidence type="ECO:0000256" key="3">
    <source>
        <dbReference type="ARBA" id="ARBA00023180"/>
    </source>
</evidence>
<evidence type="ECO:0000313" key="7">
    <source>
        <dbReference type="EMBL" id="KAK2815612.1"/>
    </source>
</evidence>
<keyword evidence="8" id="KW-1185">Reference proteome</keyword>
<evidence type="ECO:0000259" key="6">
    <source>
        <dbReference type="PROSITE" id="PS50835"/>
    </source>
</evidence>
<dbReference type="InterPro" id="IPR003598">
    <property type="entry name" value="Ig_sub2"/>
</dbReference>
<dbReference type="CDD" id="cd00096">
    <property type="entry name" value="Ig"/>
    <property type="match status" value="1"/>
</dbReference>
<feature type="domain" description="Ig-like" evidence="6">
    <location>
        <begin position="397"/>
        <end position="480"/>
    </location>
</feature>
<dbReference type="GO" id="GO:0007166">
    <property type="term" value="P:cell surface receptor signaling pathway"/>
    <property type="evidence" value="ECO:0007669"/>
    <property type="project" value="TreeGrafter"/>
</dbReference>
<dbReference type="PANTHER" id="PTHR11481">
    <property type="entry name" value="IMMUNOGLOBULIN FC RECEPTOR"/>
    <property type="match status" value="1"/>
</dbReference>
<dbReference type="GO" id="GO:0098742">
    <property type="term" value="P:cell-cell adhesion via plasma-membrane adhesion molecules"/>
    <property type="evidence" value="ECO:0007669"/>
    <property type="project" value="TreeGrafter"/>
</dbReference>
<comment type="caution">
    <text evidence="7">The sequence shown here is derived from an EMBL/GenBank/DDBJ whole genome shotgun (WGS) entry which is preliminary data.</text>
</comment>
<dbReference type="Pfam" id="PF17736">
    <property type="entry name" value="Ig_C17orf99"/>
    <property type="match status" value="1"/>
</dbReference>
<dbReference type="Pfam" id="PF13895">
    <property type="entry name" value="Ig_2"/>
    <property type="match status" value="1"/>
</dbReference>
<sequence>MGPVLFLTYTLLSSYFFPGSVVDAQQLFIIRDIILSIEPSTDVTRGTNVTLRCQVVVSSSTGQKDLSRVYTIHKDNKIFYTKKSNTVLNSGKFKCSVNIEGSLKESEEKSLKVTGLSKPVLHLNKDEVTEGEEVTISCAAPGEEGPIFFYFYMDSNEISRSSDSNKTAFYETKIRLSKTGTYRIHCLYSVLVIPEIFKSNKSDEAVVSVREVAIKPALKIFPQSKVFEGDRVNISCSVLTSIHSSQPVQLYLSQGNTLLTNGVNEVNHSIVALAKDPGDLECRLEMGGVTKVANESLFVTELFSVPTLTMSPAEVFQKDNITLICESGHFASERIDRGELDYSLDPPGSLVTQGGAGIFRGKALQHDFNYTCTAQAKGIQKQSQTLTVRPKVFVSTPTISVIGRAILGEQFQILCRSDTGSLPINYTLLKDDKRVGTRSVQQPSQRATFPVSVTKPDDITRYRCEASNSHRVPLPSARLNATVIVPLSQPFLRARPDFPEMYEGNPLQLSCSVEGTPPVNLTLYREDGKQPLVNANSMKLTLVYHVERMSQEHSGKYYCEAFNNASNTVRSNVVHIEVYLALWKKALIGGFCLLVLVLLVVVSVLYFKSKRGKREAAAELSVKPSSPKSDDSVSVNLTHNTEVYNAATDAAPLYDGTEGRVTNGLRHSAASLPADISNRSSYTIVDRAVVSVWSERPPEAATDEVSSVLSSEPDVEYTEVVHPQPVDPVRVPLRKGTDTVYSELKNSPHGAADPHDYGSVQYAELNSEQPEISHYSPEVNSYQDLPVPVD</sequence>
<keyword evidence="3" id="KW-0325">Glycoprotein</keyword>
<protein>
    <recommendedName>
        <fullName evidence="6">Ig-like domain-containing protein</fullName>
    </recommendedName>
</protein>
<name>A0AA88LK43_CHASR</name>
<dbReference type="AlphaFoldDB" id="A0AA88LK43"/>
<dbReference type="EMBL" id="JAUPFM010000022">
    <property type="protein sequence ID" value="KAK2815612.1"/>
    <property type="molecule type" value="Genomic_DNA"/>
</dbReference>
<feature type="domain" description="Ig-like" evidence="6">
    <location>
        <begin position="490"/>
        <end position="575"/>
    </location>
</feature>
<dbReference type="SUPFAM" id="SSF48726">
    <property type="entry name" value="Immunoglobulin"/>
    <property type="match status" value="2"/>
</dbReference>
<dbReference type="GO" id="GO:0009897">
    <property type="term" value="C:external side of plasma membrane"/>
    <property type="evidence" value="ECO:0007669"/>
    <property type="project" value="TreeGrafter"/>
</dbReference>
<accession>A0AA88LK43</accession>
<dbReference type="InterPro" id="IPR007110">
    <property type="entry name" value="Ig-like_dom"/>
</dbReference>
<keyword evidence="5" id="KW-0812">Transmembrane</keyword>
<dbReference type="InterPro" id="IPR013783">
    <property type="entry name" value="Ig-like_fold"/>
</dbReference>
<dbReference type="InterPro" id="IPR036179">
    <property type="entry name" value="Ig-like_dom_sf"/>
</dbReference>
<feature type="domain" description="Ig-like" evidence="6">
    <location>
        <begin position="18"/>
        <end position="112"/>
    </location>
</feature>
<dbReference type="InterPro" id="IPR050488">
    <property type="entry name" value="Ig_Fc_receptor"/>
</dbReference>
<dbReference type="GO" id="GO:0004888">
    <property type="term" value="F:transmembrane signaling receptor activity"/>
    <property type="evidence" value="ECO:0007669"/>
    <property type="project" value="TreeGrafter"/>
</dbReference>
<evidence type="ECO:0000256" key="2">
    <source>
        <dbReference type="ARBA" id="ARBA00023157"/>
    </source>
</evidence>
<dbReference type="InterPro" id="IPR040878">
    <property type="entry name" value="IL-40-like_Ig"/>
</dbReference>
<dbReference type="GO" id="GO:0006955">
    <property type="term" value="P:immune response"/>
    <property type="evidence" value="ECO:0007669"/>
    <property type="project" value="TreeGrafter"/>
</dbReference>
<dbReference type="SMART" id="SM00409">
    <property type="entry name" value="IG"/>
    <property type="match status" value="5"/>
</dbReference>
<evidence type="ECO:0000256" key="1">
    <source>
        <dbReference type="ARBA" id="ARBA00022729"/>
    </source>
</evidence>
<keyword evidence="1" id="KW-0732">Signal</keyword>
<organism evidence="7 8">
    <name type="scientific">Channa striata</name>
    <name type="common">Snakehead murrel</name>
    <name type="synonym">Ophicephalus striatus</name>
    <dbReference type="NCBI Taxonomy" id="64152"/>
    <lineage>
        <taxon>Eukaryota</taxon>
        <taxon>Metazoa</taxon>
        <taxon>Chordata</taxon>
        <taxon>Craniata</taxon>
        <taxon>Vertebrata</taxon>
        <taxon>Euteleostomi</taxon>
        <taxon>Actinopterygii</taxon>
        <taxon>Neopterygii</taxon>
        <taxon>Teleostei</taxon>
        <taxon>Neoteleostei</taxon>
        <taxon>Acanthomorphata</taxon>
        <taxon>Anabantaria</taxon>
        <taxon>Anabantiformes</taxon>
        <taxon>Channoidei</taxon>
        <taxon>Channidae</taxon>
        <taxon>Channa</taxon>
    </lineage>
</organism>
<evidence type="ECO:0000313" key="8">
    <source>
        <dbReference type="Proteomes" id="UP001187415"/>
    </source>
</evidence>
<reference evidence="7" key="1">
    <citation type="submission" date="2023-07" db="EMBL/GenBank/DDBJ databases">
        <title>Chromosome-level Genome Assembly of Striped Snakehead (Channa striata).</title>
        <authorList>
            <person name="Liu H."/>
        </authorList>
    </citation>
    <scope>NUCLEOTIDE SEQUENCE</scope>
    <source>
        <strain evidence="7">Gz</strain>
        <tissue evidence="7">Muscle</tissue>
    </source>
</reference>